<organism evidence="6 7">
    <name type="scientific">Pontibacter qinzhouensis</name>
    <dbReference type="NCBI Taxonomy" id="2603253"/>
    <lineage>
        <taxon>Bacteria</taxon>
        <taxon>Pseudomonadati</taxon>
        <taxon>Bacteroidota</taxon>
        <taxon>Cytophagia</taxon>
        <taxon>Cytophagales</taxon>
        <taxon>Hymenobacteraceae</taxon>
        <taxon>Pontibacter</taxon>
    </lineage>
</organism>
<accession>A0A5C8K7C1</accession>
<comment type="similarity">
    <text evidence="2">Belongs to the PheA/TfdB FAD monooxygenase family.</text>
</comment>
<comment type="caution">
    <text evidence="6">The sequence shown here is derived from an EMBL/GenBank/DDBJ whole genome shotgun (WGS) entry which is preliminary data.</text>
</comment>
<feature type="domain" description="FAD-binding" evidence="5">
    <location>
        <begin position="7"/>
        <end position="345"/>
    </location>
</feature>
<comment type="cofactor">
    <cofactor evidence="1">
        <name>FAD</name>
        <dbReference type="ChEBI" id="CHEBI:57692"/>
    </cofactor>
</comment>
<dbReference type="Gene3D" id="3.30.70.2450">
    <property type="match status" value="1"/>
</dbReference>
<dbReference type="InterPro" id="IPR036188">
    <property type="entry name" value="FAD/NAD-bd_sf"/>
</dbReference>
<dbReference type="PRINTS" id="PR00420">
    <property type="entry name" value="RNGMNOXGNASE"/>
</dbReference>
<evidence type="ECO:0000259" key="5">
    <source>
        <dbReference type="Pfam" id="PF01494"/>
    </source>
</evidence>
<evidence type="ECO:0000313" key="7">
    <source>
        <dbReference type="Proteomes" id="UP000321926"/>
    </source>
</evidence>
<dbReference type="SUPFAM" id="SSF52833">
    <property type="entry name" value="Thioredoxin-like"/>
    <property type="match status" value="1"/>
</dbReference>
<dbReference type="Proteomes" id="UP000321926">
    <property type="component" value="Unassembled WGS sequence"/>
</dbReference>
<dbReference type="PANTHER" id="PTHR43004:SF19">
    <property type="entry name" value="BINDING MONOOXYGENASE, PUTATIVE (JCVI)-RELATED"/>
    <property type="match status" value="1"/>
</dbReference>
<dbReference type="InterPro" id="IPR050641">
    <property type="entry name" value="RIFMO-like"/>
</dbReference>
<protein>
    <submittedName>
        <fullName evidence="6">FAD-dependent oxidoreductase</fullName>
    </submittedName>
</protein>
<dbReference type="InterPro" id="IPR002938">
    <property type="entry name" value="FAD-bd"/>
</dbReference>
<keyword evidence="3" id="KW-0285">Flavoprotein</keyword>
<dbReference type="GO" id="GO:0016709">
    <property type="term" value="F:oxidoreductase activity, acting on paired donors, with incorporation or reduction of molecular oxygen, NAD(P)H as one donor, and incorporation of one atom of oxygen"/>
    <property type="evidence" value="ECO:0007669"/>
    <property type="project" value="UniProtKB-ARBA"/>
</dbReference>
<evidence type="ECO:0000256" key="1">
    <source>
        <dbReference type="ARBA" id="ARBA00001974"/>
    </source>
</evidence>
<keyword evidence="7" id="KW-1185">Reference proteome</keyword>
<dbReference type="Gene3D" id="3.50.50.60">
    <property type="entry name" value="FAD/NAD(P)-binding domain"/>
    <property type="match status" value="1"/>
</dbReference>
<dbReference type="Gene3D" id="3.40.30.120">
    <property type="match status" value="1"/>
</dbReference>
<evidence type="ECO:0000256" key="4">
    <source>
        <dbReference type="ARBA" id="ARBA00022827"/>
    </source>
</evidence>
<name>A0A5C8K7C1_9BACT</name>
<keyword evidence="4" id="KW-0274">FAD</keyword>
<evidence type="ECO:0000313" key="6">
    <source>
        <dbReference type="EMBL" id="TXK48069.1"/>
    </source>
</evidence>
<dbReference type="PANTHER" id="PTHR43004">
    <property type="entry name" value="TRK SYSTEM POTASSIUM UPTAKE PROTEIN"/>
    <property type="match status" value="1"/>
</dbReference>
<dbReference type="Pfam" id="PF01494">
    <property type="entry name" value="FAD_binding_3"/>
    <property type="match status" value="1"/>
</dbReference>
<proteinExistence type="inferred from homology"/>
<dbReference type="InterPro" id="IPR036249">
    <property type="entry name" value="Thioredoxin-like_sf"/>
</dbReference>
<evidence type="ECO:0000256" key="2">
    <source>
        <dbReference type="ARBA" id="ARBA00007801"/>
    </source>
</evidence>
<dbReference type="SUPFAM" id="SSF51905">
    <property type="entry name" value="FAD/NAD(P)-binding domain"/>
    <property type="match status" value="1"/>
</dbReference>
<dbReference type="OrthoDB" id="9766816at2"/>
<evidence type="ECO:0000256" key="3">
    <source>
        <dbReference type="ARBA" id="ARBA00022630"/>
    </source>
</evidence>
<sequence>MKNNAKPILIAGAGPTGLTLANLLARMEIPFLLIDKNPHPSRESKAFAVQARTLEIFDQLGIAQKAIIQGKAENTLHLLVKDKEVFKFTLNEILPGETAFPYILIIPQDQTEKLLEEALQAQQQQVLWEHELTHFKEDAAGVTATMKGPDGEEKQVQVQYLVGCDGARSTVREQAGFSFEGKTFSPTFYLADCELDWQFPHGDIYFTVAPGNLSIFFSFKEKNRYRLFNFLTKALDENKKELSAQEVQKILDANPYIKAKLKSSDWTSVFRIHARHTDSFRKGSIFLAGDAAHVHSPAGGQGMNTGIKDAYNLAWKLALVIRGNAAPALLETYHEERYVIAKNLHNTTDRFFQLIIAQHTLAKLFRLYVFPKLVKTIASVSWLRTKGARRISQIAVKYRFSSLSKEGKSGFTDKAPKPGDRIPYAAVKIFGEEKTTHQLVGCTQFTLFIAVADPDNEQAKQLCQFVQDKIQVPVQVHLLTRSTAGSSFFDLYGIQENALFIIRPDSHIGFRTSQLDAQEVENYFSEVLGKR</sequence>
<dbReference type="RefSeq" id="WP_147921325.1">
    <property type="nucleotide sequence ID" value="NZ_VRTY01000025.1"/>
</dbReference>
<reference evidence="6 7" key="1">
    <citation type="submission" date="2019-08" db="EMBL/GenBank/DDBJ databases">
        <authorList>
            <person name="Shi S."/>
        </authorList>
    </citation>
    <scope>NUCLEOTIDE SEQUENCE [LARGE SCALE GENOMIC DNA]</scope>
    <source>
        <strain evidence="6 7">GY10130</strain>
    </source>
</reference>
<dbReference type="GO" id="GO:0071949">
    <property type="term" value="F:FAD binding"/>
    <property type="evidence" value="ECO:0007669"/>
    <property type="project" value="InterPro"/>
</dbReference>
<dbReference type="AlphaFoldDB" id="A0A5C8K7C1"/>
<gene>
    <name evidence="6" type="ORF">FVR03_08545</name>
</gene>
<dbReference type="EMBL" id="VRTY01000025">
    <property type="protein sequence ID" value="TXK48069.1"/>
    <property type="molecule type" value="Genomic_DNA"/>
</dbReference>